<sequence length="250" mass="27369">MCARPRAGARRAGRGWGRAALVAARQGRAGARLSLPALLSHVTNFTEFSGGKCKSEGVIDREAAACGRRRRPARSLCLGPHAARGRPLLLTCMQQSQRYSQKSAVQTYPKIRTEALTLWTHASPIAQLPTATLSSSALQFPVKKRHATRSRSIINERTRPAVGPDVTTATTTAVLSSRRPRWGGVSPSIWNMKIARGCCVRPLSLFYSDASADGVDERSLIPRFRSHPRLRRNATMSHAFSCVQPVFIDL</sequence>
<gene>
    <name evidence="1" type="ORF">EVAR_41312_1</name>
</gene>
<dbReference type="Proteomes" id="UP000299102">
    <property type="component" value="Unassembled WGS sequence"/>
</dbReference>
<dbReference type="OrthoDB" id="10070851at2759"/>
<comment type="caution">
    <text evidence="1">The sequence shown here is derived from an EMBL/GenBank/DDBJ whole genome shotgun (WGS) entry which is preliminary data.</text>
</comment>
<proteinExistence type="predicted"/>
<protein>
    <submittedName>
        <fullName evidence="1">Uncharacterized protein</fullName>
    </submittedName>
</protein>
<evidence type="ECO:0000313" key="2">
    <source>
        <dbReference type="Proteomes" id="UP000299102"/>
    </source>
</evidence>
<name>A0A4C1X4X3_EUMVA</name>
<dbReference type="AlphaFoldDB" id="A0A4C1X4X3"/>
<reference evidence="1 2" key="1">
    <citation type="journal article" date="2019" name="Commun. Biol.">
        <title>The bagworm genome reveals a unique fibroin gene that provides high tensile strength.</title>
        <authorList>
            <person name="Kono N."/>
            <person name="Nakamura H."/>
            <person name="Ohtoshi R."/>
            <person name="Tomita M."/>
            <person name="Numata K."/>
            <person name="Arakawa K."/>
        </authorList>
    </citation>
    <scope>NUCLEOTIDE SEQUENCE [LARGE SCALE GENOMIC DNA]</scope>
</reference>
<keyword evidence="2" id="KW-1185">Reference proteome</keyword>
<accession>A0A4C1X4X3</accession>
<dbReference type="EMBL" id="BGZK01000716">
    <property type="protein sequence ID" value="GBP57419.1"/>
    <property type="molecule type" value="Genomic_DNA"/>
</dbReference>
<organism evidence="1 2">
    <name type="scientific">Eumeta variegata</name>
    <name type="common">Bagworm moth</name>
    <name type="synonym">Eumeta japonica</name>
    <dbReference type="NCBI Taxonomy" id="151549"/>
    <lineage>
        <taxon>Eukaryota</taxon>
        <taxon>Metazoa</taxon>
        <taxon>Ecdysozoa</taxon>
        <taxon>Arthropoda</taxon>
        <taxon>Hexapoda</taxon>
        <taxon>Insecta</taxon>
        <taxon>Pterygota</taxon>
        <taxon>Neoptera</taxon>
        <taxon>Endopterygota</taxon>
        <taxon>Lepidoptera</taxon>
        <taxon>Glossata</taxon>
        <taxon>Ditrysia</taxon>
        <taxon>Tineoidea</taxon>
        <taxon>Psychidae</taxon>
        <taxon>Oiketicinae</taxon>
        <taxon>Eumeta</taxon>
    </lineage>
</organism>
<evidence type="ECO:0000313" key="1">
    <source>
        <dbReference type="EMBL" id="GBP57419.1"/>
    </source>
</evidence>